<organism evidence="5 6">
    <name type="scientific">Plebeiibacterium sediminum</name>
    <dbReference type="NCBI Taxonomy" id="2992112"/>
    <lineage>
        <taxon>Bacteria</taxon>
        <taxon>Pseudomonadati</taxon>
        <taxon>Bacteroidota</taxon>
        <taxon>Bacteroidia</taxon>
        <taxon>Marinilabiliales</taxon>
        <taxon>Marinilabiliaceae</taxon>
        <taxon>Plebeiibacterium</taxon>
    </lineage>
</organism>
<dbReference type="Pfam" id="PF13899">
    <property type="entry name" value="Thioredoxin_7"/>
    <property type="match status" value="1"/>
</dbReference>
<reference evidence="5" key="1">
    <citation type="submission" date="2022-10" db="EMBL/GenBank/DDBJ databases">
        <authorList>
            <person name="Yu W.X."/>
        </authorList>
    </citation>
    <scope>NUCLEOTIDE SEQUENCE</scope>
    <source>
        <strain evidence="5">AAT</strain>
    </source>
</reference>
<feature type="signal peptide" evidence="3">
    <location>
        <begin position="1"/>
        <end position="20"/>
    </location>
</feature>
<dbReference type="PANTHER" id="PTHR15337:SF11">
    <property type="entry name" value="THIOREDOXIN DOMAIN-CONTAINING PROTEIN"/>
    <property type="match status" value="1"/>
</dbReference>
<feature type="domain" description="Thioredoxin" evidence="4">
    <location>
        <begin position="7"/>
        <end position="145"/>
    </location>
</feature>
<evidence type="ECO:0000256" key="3">
    <source>
        <dbReference type="SAM" id="SignalP"/>
    </source>
</evidence>
<dbReference type="AlphaFoldDB" id="A0AAE3M2E0"/>
<protein>
    <submittedName>
        <fullName evidence="5">Thioredoxin family protein</fullName>
    </submittedName>
</protein>
<comment type="caution">
    <text evidence="5">The sequence shown here is derived from an EMBL/GenBank/DDBJ whole genome shotgun (WGS) entry which is preliminary data.</text>
</comment>
<dbReference type="InterPro" id="IPR013766">
    <property type="entry name" value="Thioredoxin_domain"/>
</dbReference>
<sequence length="145" mass="16568">MKRKLALIIALLCAVFIVHGQDKDLSIDQAKIKAANENKRILLVFQGSDWCAPCIKLEKEILDTEEFLKIAEEQFVILKADFPRSKKNRLSDENQKHNAALAEKYNQNGYFPYVVILNAEGNVLGAMGYKKMTPQDYFDQLNAFK</sequence>
<dbReference type="RefSeq" id="WP_301189277.1">
    <property type="nucleotide sequence ID" value="NZ_JAPDPJ010000005.1"/>
</dbReference>
<dbReference type="Proteomes" id="UP001209229">
    <property type="component" value="Unassembled WGS sequence"/>
</dbReference>
<dbReference type="PANTHER" id="PTHR15337">
    <property type="entry name" value="ANTERIOR GRADIENT PROTEIN-RELATED"/>
    <property type="match status" value="1"/>
</dbReference>
<keyword evidence="6" id="KW-1185">Reference proteome</keyword>
<evidence type="ECO:0000259" key="4">
    <source>
        <dbReference type="PROSITE" id="PS51352"/>
    </source>
</evidence>
<evidence type="ECO:0000256" key="2">
    <source>
        <dbReference type="SAM" id="Coils"/>
    </source>
</evidence>
<accession>A0AAE3M2E0</accession>
<evidence type="ECO:0000256" key="1">
    <source>
        <dbReference type="ARBA" id="ARBA00022729"/>
    </source>
</evidence>
<feature type="chain" id="PRO_5041972567" evidence="3">
    <location>
        <begin position="21"/>
        <end position="145"/>
    </location>
</feature>
<dbReference type="EMBL" id="JAPDPJ010000005">
    <property type="protein sequence ID" value="MCW3785706.1"/>
    <property type="molecule type" value="Genomic_DNA"/>
</dbReference>
<keyword evidence="1 3" id="KW-0732">Signal</keyword>
<name>A0AAE3M2E0_9BACT</name>
<evidence type="ECO:0000313" key="5">
    <source>
        <dbReference type="EMBL" id="MCW3785706.1"/>
    </source>
</evidence>
<proteinExistence type="predicted"/>
<gene>
    <name evidence="5" type="ORF">OM075_04470</name>
</gene>
<feature type="coiled-coil region" evidence="2">
    <location>
        <begin position="54"/>
        <end position="107"/>
    </location>
</feature>
<dbReference type="PROSITE" id="PS51352">
    <property type="entry name" value="THIOREDOXIN_2"/>
    <property type="match status" value="1"/>
</dbReference>
<dbReference type="InterPro" id="IPR051099">
    <property type="entry name" value="AGR/TXD"/>
</dbReference>
<dbReference type="Gene3D" id="3.40.30.10">
    <property type="entry name" value="Glutaredoxin"/>
    <property type="match status" value="1"/>
</dbReference>
<keyword evidence="2" id="KW-0175">Coiled coil</keyword>
<evidence type="ECO:0000313" key="6">
    <source>
        <dbReference type="Proteomes" id="UP001209229"/>
    </source>
</evidence>
<dbReference type="InterPro" id="IPR036249">
    <property type="entry name" value="Thioredoxin-like_sf"/>
</dbReference>
<dbReference type="SUPFAM" id="SSF52833">
    <property type="entry name" value="Thioredoxin-like"/>
    <property type="match status" value="1"/>
</dbReference>